<dbReference type="InterPro" id="IPR001638">
    <property type="entry name" value="Solute-binding_3/MltF_N"/>
</dbReference>
<gene>
    <name evidence="7" type="ORF">SAMN05444320_103461</name>
</gene>
<dbReference type="EMBL" id="FQVN01000003">
    <property type="protein sequence ID" value="SHF39060.1"/>
    <property type="molecule type" value="Genomic_DNA"/>
</dbReference>
<evidence type="ECO:0000313" key="8">
    <source>
        <dbReference type="Proteomes" id="UP000184501"/>
    </source>
</evidence>
<dbReference type="Proteomes" id="UP000184501">
    <property type="component" value="Unassembled WGS sequence"/>
</dbReference>
<dbReference type="STRING" id="2017.SAMN05444320_103461"/>
<accession>A0A1M5B9G2</accession>
<evidence type="ECO:0000259" key="6">
    <source>
        <dbReference type="Pfam" id="PF00497"/>
    </source>
</evidence>
<evidence type="ECO:0000256" key="4">
    <source>
        <dbReference type="SAM" id="MobiDB-lite"/>
    </source>
</evidence>
<name>A0A1M5B9G2_STRHI</name>
<feature type="domain" description="Solute-binding protein family 3/N-terminal" evidence="6">
    <location>
        <begin position="67"/>
        <end position="191"/>
    </location>
</feature>
<dbReference type="AlphaFoldDB" id="A0A1M5B9G2"/>
<comment type="similarity">
    <text evidence="1">Belongs to the bacterial solute-binding protein 3 family.</text>
</comment>
<evidence type="ECO:0000313" key="7">
    <source>
        <dbReference type="EMBL" id="SHF39060.1"/>
    </source>
</evidence>
<feature type="compositionally biased region" description="Low complexity" evidence="4">
    <location>
        <begin position="35"/>
        <end position="49"/>
    </location>
</feature>
<keyword evidence="5" id="KW-1133">Transmembrane helix</keyword>
<keyword evidence="5" id="KW-0472">Membrane</keyword>
<evidence type="ECO:0000256" key="3">
    <source>
        <dbReference type="ARBA" id="ARBA00022729"/>
    </source>
</evidence>
<dbReference type="OrthoDB" id="3672218at2"/>
<organism evidence="7 8">
    <name type="scientific">Streptoalloteichus hindustanus</name>
    <dbReference type="NCBI Taxonomy" id="2017"/>
    <lineage>
        <taxon>Bacteria</taxon>
        <taxon>Bacillati</taxon>
        <taxon>Actinomycetota</taxon>
        <taxon>Actinomycetes</taxon>
        <taxon>Pseudonocardiales</taxon>
        <taxon>Pseudonocardiaceae</taxon>
        <taxon>Streptoalloteichus</taxon>
    </lineage>
</organism>
<reference evidence="7 8" key="1">
    <citation type="submission" date="2016-11" db="EMBL/GenBank/DDBJ databases">
        <authorList>
            <person name="Jaros S."/>
            <person name="Januszkiewicz K."/>
            <person name="Wedrychowicz H."/>
        </authorList>
    </citation>
    <scope>NUCLEOTIDE SEQUENCE [LARGE SCALE GENOMIC DNA]</scope>
    <source>
        <strain evidence="7 8">DSM 44523</strain>
    </source>
</reference>
<keyword evidence="5" id="KW-0812">Transmembrane</keyword>
<protein>
    <submittedName>
        <fullName evidence="7">Extracellular solute-binding protein, family 3</fullName>
    </submittedName>
</protein>
<evidence type="ECO:0000256" key="1">
    <source>
        <dbReference type="ARBA" id="ARBA00010333"/>
    </source>
</evidence>
<keyword evidence="2" id="KW-0813">Transport</keyword>
<evidence type="ECO:0000256" key="2">
    <source>
        <dbReference type="ARBA" id="ARBA00022448"/>
    </source>
</evidence>
<keyword evidence="8" id="KW-1185">Reference proteome</keyword>
<feature type="transmembrane region" description="Helical" evidence="5">
    <location>
        <begin position="5"/>
        <end position="22"/>
    </location>
</feature>
<dbReference type="Pfam" id="PF00497">
    <property type="entry name" value="SBP_bac_3"/>
    <property type="match status" value="1"/>
</dbReference>
<feature type="compositionally biased region" description="Low complexity" evidence="4">
    <location>
        <begin position="209"/>
        <end position="232"/>
    </location>
</feature>
<sequence>MRKALVTLIAGVVAGVFFLLWWEGEKNDPPPRPPAQASAAPPTTATTTPPLVPNSPTYSRISQRGKLVVGVRANKQGWAFRDPNTQEHSGFEVEIARVLAAGLRVDPAKIEFKPLPGPLGVGAVASHDLDLLLGGAGESDAQQGRVALAGPYLVSGGQSHFVAVSAKDKPFQTKIDELLRAAVRDGRWQRAFDATLAPLGVTGTPPEVSSTTATTGGTTPETSAGSPTPTSR</sequence>
<dbReference type="SUPFAM" id="SSF53850">
    <property type="entry name" value="Periplasmic binding protein-like II"/>
    <property type="match status" value="1"/>
</dbReference>
<dbReference type="Gene3D" id="3.40.190.10">
    <property type="entry name" value="Periplasmic binding protein-like II"/>
    <property type="match status" value="1"/>
</dbReference>
<dbReference type="InterPro" id="IPR051455">
    <property type="entry name" value="Bact_solute-bind_prot3"/>
</dbReference>
<feature type="region of interest" description="Disordered" evidence="4">
    <location>
        <begin position="199"/>
        <end position="232"/>
    </location>
</feature>
<dbReference type="GO" id="GO:0006865">
    <property type="term" value="P:amino acid transport"/>
    <property type="evidence" value="ECO:0007669"/>
    <property type="project" value="TreeGrafter"/>
</dbReference>
<proteinExistence type="inferred from homology"/>
<keyword evidence="3" id="KW-0732">Signal</keyword>
<evidence type="ECO:0000256" key="5">
    <source>
        <dbReference type="SAM" id="Phobius"/>
    </source>
</evidence>
<dbReference type="RefSeq" id="WP_073481933.1">
    <property type="nucleotide sequence ID" value="NZ_FQVN01000003.1"/>
</dbReference>
<dbReference type="PANTHER" id="PTHR30085">
    <property type="entry name" value="AMINO ACID ABC TRANSPORTER PERMEASE"/>
    <property type="match status" value="1"/>
</dbReference>
<dbReference type="PANTHER" id="PTHR30085:SF6">
    <property type="entry name" value="ABC TRANSPORTER GLUTAMINE-BINDING PROTEIN GLNH"/>
    <property type="match status" value="1"/>
</dbReference>
<feature type="region of interest" description="Disordered" evidence="4">
    <location>
        <begin position="28"/>
        <end position="58"/>
    </location>
</feature>